<dbReference type="Proteomes" id="UP000638560">
    <property type="component" value="Unassembled WGS sequence"/>
</dbReference>
<evidence type="ECO:0000256" key="2">
    <source>
        <dbReference type="ARBA" id="ARBA00023315"/>
    </source>
</evidence>
<name>A0ABS0GN97_9ACTN</name>
<gene>
    <name evidence="4" type="ORF">I0C86_00400</name>
</gene>
<dbReference type="Gene3D" id="3.40.630.30">
    <property type="match status" value="1"/>
</dbReference>
<evidence type="ECO:0000256" key="1">
    <source>
        <dbReference type="ARBA" id="ARBA00022679"/>
    </source>
</evidence>
<dbReference type="InterPro" id="IPR016181">
    <property type="entry name" value="Acyl_CoA_acyltransferase"/>
</dbReference>
<dbReference type="InterPro" id="IPR050832">
    <property type="entry name" value="Bact_Acetyltransf"/>
</dbReference>
<dbReference type="PROSITE" id="PS51186">
    <property type="entry name" value="GNAT"/>
    <property type="match status" value="1"/>
</dbReference>
<keyword evidence="5" id="KW-1185">Reference proteome</keyword>
<evidence type="ECO:0000313" key="5">
    <source>
        <dbReference type="Proteomes" id="UP000638560"/>
    </source>
</evidence>
<feature type="domain" description="N-acetyltransferase" evidence="3">
    <location>
        <begin position="11"/>
        <end position="167"/>
    </location>
</feature>
<sequence>MGTTPAAGPPLRLVPMTADEYAACRPLMIDSHAEGVAAATGLPVDETRQSSERQTDELLPQGVQTADMLLFVGVVADQPVGWVWIGLPRPPDRPDMAWVYYVAVDPGHRAKGYGRELLLAAERELTGRGVARLGLNVHGHNTVAVGLYRSLGFEVTAQQMAKPLPAG</sequence>
<dbReference type="SUPFAM" id="SSF55729">
    <property type="entry name" value="Acyl-CoA N-acyltransferases (Nat)"/>
    <property type="match status" value="1"/>
</dbReference>
<evidence type="ECO:0000313" key="4">
    <source>
        <dbReference type="EMBL" id="MBF9127463.1"/>
    </source>
</evidence>
<dbReference type="EMBL" id="JADPUN010000022">
    <property type="protein sequence ID" value="MBF9127463.1"/>
    <property type="molecule type" value="Genomic_DNA"/>
</dbReference>
<protein>
    <submittedName>
        <fullName evidence="4">GNAT family N-acetyltransferase</fullName>
    </submittedName>
</protein>
<dbReference type="PANTHER" id="PTHR43877:SF2">
    <property type="entry name" value="AMINOALKYLPHOSPHONATE N-ACETYLTRANSFERASE-RELATED"/>
    <property type="match status" value="1"/>
</dbReference>
<dbReference type="RefSeq" id="WP_196199131.1">
    <property type="nucleotide sequence ID" value="NZ_JADPUN010000022.1"/>
</dbReference>
<reference evidence="4 5" key="1">
    <citation type="submission" date="2020-11" db="EMBL/GenBank/DDBJ databases">
        <title>A novel isolate from a Black sea contaminated sediment with potential to produce alkanes: Plantactinospora alkalitolerans sp. nov.</title>
        <authorList>
            <person name="Carro L."/>
            <person name="Veyisoglu A."/>
            <person name="Guven K."/>
            <person name="Schumann P."/>
            <person name="Klenk H.-P."/>
            <person name="Sahin N."/>
        </authorList>
    </citation>
    <scope>NUCLEOTIDE SEQUENCE [LARGE SCALE GENOMIC DNA]</scope>
    <source>
        <strain evidence="4 5">S1510</strain>
    </source>
</reference>
<evidence type="ECO:0000259" key="3">
    <source>
        <dbReference type="PROSITE" id="PS51186"/>
    </source>
</evidence>
<keyword evidence="2" id="KW-0012">Acyltransferase</keyword>
<dbReference type="CDD" id="cd04301">
    <property type="entry name" value="NAT_SF"/>
    <property type="match status" value="1"/>
</dbReference>
<proteinExistence type="predicted"/>
<keyword evidence="1" id="KW-0808">Transferase</keyword>
<organism evidence="4 5">
    <name type="scientific">Plantactinospora alkalitolerans</name>
    <dbReference type="NCBI Taxonomy" id="2789879"/>
    <lineage>
        <taxon>Bacteria</taxon>
        <taxon>Bacillati</taxon>
        <taxon>Actinomycetota</taxon>
        <taxon>Actinomycetes</taxon>
        <taxon>Micromonosporales</taxon>
        <taxon>Micromonosporaceae</taxon>
        <taxon>Plantactinospora</taxon>
    </lineage>
</organism>
<comment type="caution">
    <text evidence="4">The sequence shown here is derived from an EMBL/GenBank/DDBJ whole genome shotgun (WGS) entry which is preliminary data.</text>
</comment>
<accession>A0ABS0GN97</accession>
<dbReference type="Pfam" id="PF00583">
    <property type="entry name" value="Acetyltransf_1"/>
    <property type="match status" value="1"/>
</dbReference>
<dbReference type="PANTHER" id="PTHR43877">
    <property type="entry name" value="AMINOALKYLPHOSPHONATE N-ACETYLTRANSFERASE-RELATED-RELATED"/>
    <property type="match status" value="1"/>
</dbReference>
<dbReference type="InterPro" id="IPR000182">
    <property type="entry name" value="GNAT_dom"/>
</dbReference>